<keyword evidence="3" id="KW-1185">Reference proteome</keyword>
<comment type="caution">
    <text evidence="2">The sequence shown here is derived from an EMBL/GenBank/DDBJ whole genome shotgun (WGS) entry which is preliminary data.</text>
</comment>
<name>A0ABU8DPM4_9ACTN</name>
<evidence type="ECO:0000256" key="1">
    <source>
        <dbReference type="SAM" id="MobiDB-lite"/>
    </source>
</evidence>
<accession>A0ABU8DPM4</accession>
<proteinExistence type="predicted"/>
<gene>
    <name evidence="2" type="ORF">TEK04_02780</name>
</gene>
<sequence length="73" mass="7458">MATDRGTEAQDVAANPRSRNAAGHVIELACPDNLAGGLPRPAVDGGTLPAPTSIWPDGGSSVPRSSVVAIRRR</sequence>
<organism evidence="2 3">
    <name type="scientific">Klenkia sesuvii</name>
    <dbReference type="NCBI Taxonomy" id="3103137"/>
    <lineage>
        <taxon>Bacteria</taxon>
        <taxon>Bacillati</taxon>
        <taxon>Actinomycetota</taxon>
        <taxon>Actinomycetes</taxon>
        <taxon>Geodermatophilales</taxon>
        <taxon>Geodermatophilaceae</taxon>
        <taxon>Klenkia</taxon>
    </lineage>
</organism>
<dbReference type="Proteomes" id="UP001361570">
    <property type="component" value="Unassembled WGS sequence"/>
</dbReference>
<protein>
    <submittedName>
        <fullName evidence="2">Uncharacterized protein</fullName>
    </submittedName>
</protein>
<evidence type="ECO:0000313" key="3">
    <source>
        <dbReference type="Proteomes" id="UP001361570"/>
    </source>
</evidence>
<evidence type="ECO:0000313" key="2">
    <source>
        <dbReference type="EMBL" id="MEI4270638.1"/>
    </source>
</evidence>
<dbReference type="EMBL" id="JBAPLU010000002">
    <property type="protein sequence ID" value="MEI4270638.1"/>
    <property type="molecule type" value="Genomic_DNA"/>
</dbReference>
<reference evidence="2 3" key="1">
    <citation type="submission" date="2024-03" db="EMBL/GenBank/DDBJ databases">
        <title>Draft genome sequence of Klenkia sp. LSe6-5.</title>
        <authorList>
            <person name="Duangmal K."/>
            <person name="Chantavorakit T."/>
        </authorList>
    </citation>
    <scope>NUCLEOTIDE SEQUENCE [LARGE SCALE GENOMIC DNA]</scope>
    <source>
        <strain evidence="2 3">LSe6-5</strain>
    </source>
</reference>
<feature type="region of interest" description="Disordered" evidence="1">
    <location>
        <begin position="41"/>
        <end position="73"/>
    </location>
</feature>
<dbReference type="RefSeq" id="WP_336402780.1">
    <property type="nucleotide sequence ID" value="NZ_JBAPLU010000002.1"/>
</dbReference>